<protein>
    <submittedName>
        <fullName evidence="3">MaoC family dehydratase</fullName>
    </submittedName>
</protein>
<evidence type="ECO:0000313" key="3">
    <source>
        <dbReference type="EMBL" id="TMR41651.1"/>
    </source>
</evidence>
<keyword evidence="4" id="KW-1185">Reference proteome</keyword>
<dbReference type="InterPro" id="IPR002539">
    <property type="entry name" value="MaoC-like_dom"/>
</dbReference>
<sequence>MTISTRALGADFPTPIDDRYFEDYKEGSVYEYGHVTPDEAEIIEFARRFDPQPIHVDPEFAATGPFAGIIASGWHTGSIMMRLFADHFLSRVASLASPGVDELRWPAPVRPGDRLRLRVAVLEARPSRSKPDRGIVRTRAELLNQDDQVVLHTLPMNLLRRRPA</sequence>
<dbReference type="OrthoDB" id="9797938at2"/>
<dbReference type="PANTHER" id="PTHR43664">
    <property type="entry name" value="MONOAMINE OXIDASE-RELATED"/>
    <property type="match status" value="1"/>
</dbReference>
<feature type="domain" description="MaoC-like" evidence="2">
    <location>
        <begin position="35"/>
        <end position="132"/>
    </location>
</feature>
<proteinExistence type="inferred from homology"/>
<name>A0A5S4HA69_9ACTN</name>
<comment type="caution">
    <text evidence="3">The sequence shown here is derived from an EMBL/GenBank/DDBJ whole genome shotgun (WGS) entry which is preliminary data.</text>
</comment>
<dbReference type="InterPro" id="IPR052342">
    <property type="entry name" value="MCH/BMMD"/>
</dbReference>
<dbReference type="AlphaFoldDB" id="A0A5S4HA69"/>
<dbReference type="Proteomes" id="UP000305238">
    <property type="component" value="Unassembled WGS sequence"/>
</dbReference>
<dbReference type="Gene3D" id="3.10.129.10">
    <property type="entry name" value="Hotdog Thioesterase"/>
    <property type="match status" value="1"/>
</dbReference>
<evidence type="ECO:0000256" key="1">
    <source>
        <dbReference type="ARBA" id="ARBA00005254"/>
    </source>
</evidence>
<reference evidence="3 4" key="1">
    <citation type="submission" date="2019-05" db="EMBL/GenBank/DDBJ databases">
        <title>Draft genome sequence of Actinomadura geliboluensis A8036.</title>
        <authorList>
            <person name="Saricaoglu S."/>
            <person name="Isik K."/>
        </authorList>
    </citation>
    <scope>NUCLEOTIDE SEQUENCE [LARGE SCALE GENOMIC DNA]</scope>
    <source>
        <strain evidence="3 4">A8036</strain>
    </source>
</reference>
<dbReference type="InterPro" id="IPR029069">
    <property type="entry name" value="HotDog_dom_sf"/>
</dbReference>
<comment type="similarity">
    <text evidence="1">Belongs to the enoyl-CoA hydratase/isomerase family.</text>
</comment>
<organism evidence="3 4">
    <name type="scientific">Actinomadura geliboluensis</name>
    <dbReference type="NCBI Taxonomy" id="882440"/>
    <lineage>
        <taxon>Bacteria</taxon>
        <taxon>Bacillati</taxon>
        <taxon>Actinomycetota</taxon>
        <taxon>Actinomycetes</taxon>
        <taxon>Streptosporangiales</taxon>
        <taxon>Thermomonosporaceae</taxon>
        <taxon>Actinomadura</taxon>
    </lineage>
</organism>
<evidence type="ECO:0000313" key="4">
    <source>
        <dbReference type="Proteomes" id="UP000305238"/>
    </source>
</evidence>
<dbReference type="RefSeq" id="WP_138634573.1">
    <property type="nucleotide sequence ID" value="NZ_JBIATF010000015.1"/>
</dbReference>
<dbReference type="CDD" id="cd03454">
    <property type="entry name" value="YdeM"/>
    <property type="match status" value="1"/>
</dbReference>
<dbReference type="Pfam" id="PF01575">
    <property type="entry name" value="MaoC_dehydratas"/>
    <property type="match status" value="1"/>
</dbReference>
<dbReference type="SUPFAM" id="SSF54637">
    <property type="entry name" value="Thioesterase/thiol ester dehydrase-isomerase"/>
    <property type="match status" value="1"/>
</dbReference>
<dbReference type="EMBL" id="VCKZ01000017">
    <property type="protein sequence ID" value="TMR41651.1"/>
    <property type="molecule type" value="Genomic_DNA"/>
</dbReference>
<accession>A0A5S4HA69</accession>
<dbReference type="PANTHER" id="PTHR43664:SF1">
    <property type="entry name" value="BETA-METHYLMALYL-COA DEHYDRATASE"/>
    <property type="match status" value="1"/>
</dbReference>
<evidence type="ECO:0000259" key="2">
    <source>
        <dbReference type="Pfam" id="PF01575"/>
    </source>
</evidence>
<gene>
    <name evidence="3" type="ORF">ETD96_04655</name>
</gene>